<name>A0A1H1B3R9_9EURY</name>
<evidence type="ECO:0000313" key="2">
    <source>
        <dbReference type="Proteomes" id="UP000199289"/>
    </source>
</evidence>
<organism evidence="1 2">
    <name type="scientific">Halopelagius longus</name>
    <dbReference type="NCBI Taxonomy" id="1236180"/>
    <lineage>
        <taxon>Archaea</taxon>
        <taxon>Methanobacteriati</taxon>
        <taxon>Methanobacteriota</taxon>
        <taxon>Stenosarchaea group</taxon>
        <taxon>Halobacteria</taxon>
        <taxon>Halobacteriales</taxon>
        <taxon>Haloferacaceae</taxon>
    </lineage>
</organism>
<reference evidence="2" key="1">
    <citation type="submission" date="2016-10" db="EMBL/GenBank/DDBJ databases">
        <authorList>
            <person name="Varghese N."/>
            <person name="Submissions S."/>
        </authorList>
    </citation>
    <scope>NUCLEOTIDE SEQUENCE [LARGE SCALE GENOMIC DNA]</scope>
    <source>
        <strain evidence="2">CGMCC 1.12397</strain>
    </source>
</reference>
<proteinExistence type="predicted"/>
<sequence>MGPEDRHSLESHPDRVLNRETTAMHYLQSAKTEDSPL</sequence>
<protein>
    <submittedName>
        <fullName evidence="1">Uncharacterized protein</fullName>
    </submittedName>
</protein>
<dbReference type="Proteomes" id="UP000199289">
    <property type="component" value="Unassembled WGS sequence"/>
</dbReference>
<dbReference type="EMBL" id="FNKQ01000002">
    <property type="protein sequence ID" value="SDQ46553.1"/>
    <property type="molecule type" value="Genomic_DNA"/>
</dbReference>
<evidence type="ECO:0000313" key="1">
    <source>
        <dbReference type="EMBL" id="SDQ46553.1"/>
    </source>
</evidence>
<accession>A0A1H1B3R9</accession>
<gene>
    <name evidence="1" type="ORF">SAMN05216278_1622</name>
</gene>
<dbReference type="AlphaFoldDB" id="A0A1H1B3R9"/>